<evidence type="ECO:0000256" key="4">
    <source>
        <dbReference type="ARBA" id="ARBA00023002"/>
    </source>
</evidence>
<dbReference type="InterPro" id="IPR016171">
    <property type="entry name" value="Vanillyl_alc_oxidase_C-sub2"/>
</dbReference>
<dbReference type="PANTHER" id="PTHR11748:SF114">
    <property type="entry name" value="ARYL-ALCOHOL OXIDASE VANILLYL-ALCOHOL OXIDASE (AFU_ORTHOLOGUE AFUA_3G09500)-RELATED"/>
    <property type="match status" value="1"/>
</dbReference>
<gene>
    <name evidence="6" type="ORF">G7Z17_g2415</name>
</gene>
<dbReference type="Gene3D" id="3.40.462.10">
    <property type="entry name" value="FAD-linked oxidases, C-terminal domain"/>
    <property type="match status" value="1"/>
</dbReference>
<evidence type="ECO:0000256" key="1">
    <source>
        <dbReference type="ARBA" id="ARBA00001974"/>
    </source>
</evidence>
<dbReference type="InterPro" id="IPR006094">
    <property type="entry name" value="Oxid_FAD_bind_N"/>
</dbReference>
<name>A0A9P5HIV9_9HYPO</name>
<keyword evidence="3" id="KW-0274">FAD</keyword>
<keyword evidence="2" id="KW-0285">Flavoprotein</keyword>
<feature type="domain" description="FAD-binding PCMH-type" evidence="5">
    <location>
        <begin position="95"/>
        <end position="283"/>
    </location>
</feature>
<proteinExistence type="predicted"/>
<dbReference type="SUPFAM" id="SSF56176">
    <property type="entry name" value="FAD-binding/transporter-associated domain-like"/>
    <property type="match status" value="1"/>
</dbReference>
<dbReference type="OrthoDB" id="5332616at2759"/>
<dbReference type="InterPro" id="IPR016164">
    <property type="entry name" value="FAD-linked_Oxase-like_C"/>
</dbReference>
<dbReference type="InterPro" id="IPR016170">
    <property type="entry name" value="Cytok_DH_C_sf"/>
</dbReference>
<keyword evidence="4" id="KW-0560">Oxidoreductase</keyword>
<evidence type="ECO:0000256" key="3">
    <source>
        <dbReference type="ARBA" id="ARBA00022827"/>
    </source>
</evidence>
<dbReference type="InterPro" id="IPR004113">
    <property type="entry name" value="FAD-bd_oxidored_4_C"/>
</dbReference>
<sequence>MSSFQPPPSLSNSYSGIPERLLEKATALKREVIELSTSEIVPRSSNVELPVIPSGYSRPRFNRAIESLQSLIGTENVELNDKPLDDGWYLELEQEEMVSSATVYPSSTEEVVHIVRWANEFEIPIYAISMGRNLGYGGAAARVRGSVIVDLGKRMAKVLDINPDTCTCLLEPGVSFYALYEEIQRRGYDHLWIDVPDLGGGSVLGNTIDRGVGYTPYGNHFECHSGMEVVLPTGEVIRTGMGALPGNNTWQVFPYGYGPYADGIFTQSNFGIVTKIGMTLMPDPGGSEGFMCTFKEEEDLAQIGKGQVPIKRLREIASTLPCGDCSWVYYGSVYGPKKSRDKKLKVIRDAFETVPGARWIPRDSLPKDHYMFSREKIASGVPEFEELRWLNWHKNGSHVFFSPVSAPRGEDAMKLFNIAKKWHDECDLDSFPACCIGLREMYVIVNMVYDRGDPASKANAYRCMRGMIKDAAKAGFGEYRTHLLLSDQVAATYSWNNNALMRFHESIKDTLDPNGILAPGRNGIWPKKYRNKGWELGENDLGHRTQGLDVPQKATEAREYALKL</sequence>
<evidence type="ECO:0000256" key="2">
    <source>
        <dbReference type="ARBA" id="ARBA00022630"/>
    </source>
</evidence>
<dbReference type="SUPFAM" id="SSF55103">
    <property type="entry name" value="FAD-linked oxidases, C-terminal domain"/>
    <property type="match status" value="1"/>
</dbReference>
<dbReference type="Pfam" id="PF01565">
    <property type="entry name" value="FAD_binding_4"/>
    <property type="match status" value="1"/>
</dbReference>
<evidence type="ECO:0000313" key="6">
    <source>
        <dbReference type="EMBL" id="KAF7555107.1"/>
    </source>
</evidence>
<dbReference type="InterPro" id="IPR016169">
    <property type="entry name" value="FAD-bd_PCMH_sub2"/>
</dbReference>
<dbReference type="PANTHER" id="PTHR11748">
    <property type="entry name" value="D-LACTATE DEHYDROGENASE"/>
    <property type="match status" value="1"/>
</dbReference>
<dbReference type="Gene3D" id="3.30.43.10">
    <property type="entry name" value="Uridine Diphospho-n-acetylenolpyruvylglucosamine Reductase, domain 2"/>
    <property type="match status" value="1"/>
</dbReference>
<dbReference type="GO" id="GO:0004458">
    <property type="term" value="F:D-lactate dehydrogenase (cytochrome) activity"/>
    <property type="evidence" value="ECO:0007669"/>
    <property type="project" value="TreeGrafter"/>
</dbReference>
<dbReference type="GO" id="GO:1903457">
    <property type="term" value="P:lactate catabolic process"/>
    <property type="evidence" value="ECO:0007669"/>
    <property type="project" value="TreeGrafter"/>
</dbReference>
<accession>A0A9P5HIV9</accession>
<dbReference type="InterPro" id="IPR016167">
    <property type="entry name" value="FAD-bd_PCMH_sub1"/>
</dbReference>
<dbReference type="InterPro" id="IPR016166">
    <property type="entry name" value="FAD-bd_PCMH"/>
</dbReference>
<dbReference type="AlphaFoldDB" id="A0A9P5HIV9"/>
<comment type="cofactor">
    <cofactor evidence="1">
        <name>FAD</name>
        <dbReference type="ChEBI" id="CHEBI:57692"/>
    </cofactor>
</comment>
<dbReference type="EMBL" id="JAANBB010000024">
    <property type="protein sequence ID" value="KAF7555107.1"/>
    <property type="molecule type" value="Genomic_DNA"/>
</dbReference>
<dbReference type="GO" id="GO:0005739">
    <property type="term" value="C:mitochondrion"/>
    <property type="evidence" value="ECO:0007669"/>
    <property type="project" value="TreeGrafter"/>
</dbReference>
<keyword evidence="7" id="KW-1185">Reference proteome</keyword>
<dbReference type="PROSITE" id="PS51387">
    <property type="entry name" value="FAD_PCMH"/>
    <property type="match status" value="1"/>
</dbReference>
<organism evidence="6 7">
    <name type="scientific">Cylindrodendrum hubeiense</name>
    <dbReference type="NCBI Taxonomy" id="595255"/>
    <lineage>
        <taxon>Eukaryota</taxon>
        <taxon>Fungi</taxon>
        <taxon>Dikarya</taxon>
        <taxon>Ascomycota</taxon>
        <taxon>Pezizomycotina</taxon>
        <taxon>Sordariomycetes</taxon>
        <taxon>Hypocreomycetidae</taxon>
        <taxon>Hypocreales</taxon>
        <taxon>Nectriaceae</taxon>
        <taxon>Cylindrodendrum</taxon>
    </lineage>
</organism>
<dbReference type="Proteomes" id="UP000722485">
    <property type="component" value="Unassembled WGS sequence"/>
</dbReference>
<dbReference type="GO" id="GO:0071949">
    <property type="term" value="F:FAD binding"/>
    <property type="evidence" value="ECO:0007669"/>
    <property type="project" value="InterPro"/>
</dbReference>
<evidence type="ECO:0000259" key="5">
    <source>
        <dbReference type="PROSITE" id="PS51387"/>
    </source>
</evidence>
<protein>
    <recommendedName>
        <fullName evidence="5">FAD-binding PCMH-type domain-containing protein</fullName>
    </recommendedName>
</protein>
<reference evidence="6" key="1">
    <citation type="submission" date="2020-03" db="EMBL/GenBank/DDBJ databases">
        <title>Draft Genome Sequence of Cylindrodendrum hubeiense.</title>
        <authorList>
            <person name="Buettner E."/>
            <person name="Kellner H."/>
        </authorList>
    </citation>
    <scope>NUCLEOTIDE SEQUENCE</scope>
    <source>
        <strain evidence="6">IHI 201604</strain>
    </source>
</reference>
<dbReference type="Gene3D" id="3.30.465.10">
    <property type="match status" value="1"/>
</dbReference>
<dbReference type="InterPro" id="IPR036318">
    <property type="entry name" value="FAD-bd_PCMH-like_sf"/>
</dbReference>
<dbReference type="Gene3D" id="1.10.45.10">
    <property type="entry name" value="Vanillyl-alcohol Oxidase, Chain A, domain 4"/>
    <property type="match status" value="1"/>
</dbReference>
<dbReference type="Pfam" id="PF02913">
    <property type="entry name" value="FAD-oxidase_C"/>
    <property type="match status" value="1"/>
</dbReference>
<dbReference type="GO" id="GO:0008720">
    <property type="term" value="F:D-lactate dehydrogenase (NAD+) activity"/>
    <property type="evidence" value="ECO:0007669"/>
    <property type="project" value="TreeGrafter"/>
</dbReference>
<comment type="caution">
    <text evidence="6">The sequence shown here is derived from an EMBL/GenBank/DDBJ whole genome shotgun (WGS) entry which is preliminary data.</text>
</comment>
<evidence type="ECO:0000313" key="7">
    <source>
        <dbReference type="Proteomes" id="UP000722485"/>
    </source>
</evidence>